<sequence>MEDQNELVELDIDNVAHGGVMVARLDGRVVFVADAIPGERVLARIADDSKSSFWRADTVEVLTASPDRRPHVWAAAALERAPELRAGGAEFGHIALERQRSLKSEVLTDALRRFGGITRAVEVEPIGADAAHDSGRVDSGAAGGTRWRTRVRLHVGPGGRVGPYAARSHTVIAVDDLPLATEAIEAEAREVAKTLRGDAQGAAAVEFVETADGELRVSLVPAERSKTGGRGRDGARGAGRNSGRGAAGRDRRGGGGGSSAASGGQARPGDGRGRSGWADDGLADDVPSATRARNDRADSRATGGATAPRASGAPRADAPATIVERVGEREFRLAENGFWQVHRDAARTLSRAVGELTREDLFDPRAANHDLYGGVGLLAAAIGDRFGPATRITSVESDATATDHASENLAEWIGARAVTGRVDRYLAELEKVASSDDRRRLQAATMVIDPPRSGAGKEVVASLIRLDVAQVVYVACDPVAFARDVALFREGGYELDAVRAYDLFPHTHHLETIGVLVKP</sequence>
<feature type="binding site" evidence="4">
    <location>
        <position position="396"/>
    </location>
    <ligand>
        <name>S-adenosyl-L-methionine</name>
        <dbReference type="ChEBI" id="CHEBI:59789"/>
    </ligand>
</feature>
<dbReference type="PANTHER" id="PTHR11061:SF30">
    <property type="entry name" value="TRNA (URACIL(54)-C(5))-METHYLTRANSFERASE"/>
    <property type="match status" value="1"/>
</dbReference>
<dbReference type="Pfam" id="PF05958">
    <property type="entry name" value="tRNA_U5-meth_tr"/>
    <property type="match status" value="1"/>
</dbReference>
<feature type="active site" description="Nucleophile" evidence="4">
    <location>
        <position position="476"/>
    </location>
</feature>
<dbReference type="InterPro" id="IPR002792">
    <property type="entry name" value="TRAM_dom"/>
</dbReference>
<dbReference type="AlphaFoldDB" id="A0A1H3SS71"/>
<feature type="compositionally biased region" description="Gly residues" evidence="5">
    <location>
        <begin position="236"/>
        <end position="246"/>
    </location>
</feature>
<accession>A0A1H3SS71</accession>
<dbReference type="RefSeq" id="WP_245741652.1">
    <property type="nucleotide sequence ID" value="NZ_FNPZ01000004.1"/>
</dbReference>
<dbReference type="InterPro" id="IPR012340">
    <property type="entry name" value="NA-bd_OB-fold"/>
</dbReference>
<feature type="region of interest" description="Disordered" evidence="5">
    <location>
        <begin position="218"/>
        <end position="320"/>
    </location>
</feature>
<dbReference type="Proteomes" id="UP000198891">
    <property type="component" value="Unassembled WGS sequence"/>
</dbReference>
<evidence type="ECO:0000256" key="5">
    <source>
        <dbReference type="SAM" id="MobiDB-lite"/>
    </source>
</evidence>
<dbReference type="InterPro" id="IPR010280">
    <property type="entry name" value="U5_MeTrfase_fam"/>
</dbReference>
<dbReference type="SUPFAM" id="SSF50249">
    <property type="entry name" value="Nucleic acid-binding proteins"/>
    <property type="match status" value="1"/>
</dbReference>
<evidence type="ECO:0000313" key="7">
    <source>
        <dbReference type="EMBL" id="SDZ40866.1"/>
    </source>
</evidence>
<dbReference type="SUPFAM" id="SSF53335">
    <property type="entry name" value="S-adenosyl-L-methionine-dependent methyltransferases"/>
    <property type="match status" value="1"/>
</dbReference>
<keyword evidence="8" id="KW-1185">Reference proteome</keyword>
<organism evidence="7 8">
    <name type="scientific">Herbiconiux ginsengi</name>
    <dbReference type="NCBI Taxonomy" id="381665"/>
    <lineage>
        <taxon>Bacteria</taxon>
        <taxon>Bacillati</taxon>
        <taxon>Actinomycetota</taxon>
        <taxon>Actinomycetes</taxon>
        <taxon>Micrococcales</taxon>
        <taxon>Microbacteriaceae</taxon>
        <taxon>Herbiconiux</taxon>
    </lineage>
</organism>
<name>A0A1H3SS71_9MICO</name>
<feature type="binding site" evidence="4">
    <location>
        <position position="372"/>
    </location>
    <ligand>
        <name>S-adenosyl-L-methionine</name>
        <dbReference type="ChEBI" id="CHEBI:59789"/>
    </ligand>
</feature>
<proteinExistence type="inferred from homology"/>
<evidence type="ECO:0000256" key="3">
    <source>
        <dbReference type="ARBA" id="ARBA00022691"/>
    </source>
</evidence>
<keyword evidence="2 4" id="KW-0808">Transferase</keyword>
<feature type="compositionally biased region" description="Basic and acidic residues" evidence="5">
    <location>
        <begin position="223"/>
        <end position="235"/>
    </location>
</feature>
<dbReference type="PROSITE" id="PS51687">
    <property type="entry name" value="SAM_MT_RNA_M5U"/>
    <property type="match status" value="1"/>
</dbReference>
<evidence type="ECO:0000259" key="6">
    <source>
        <dbReference type="PROSITE" id="PS50926"/>
    </source>
</evidence>
<keyword evidence="1 4" id="KW-0489">Methyltransferase</keyword>
<comment type="similarity">
    <text evidence="4">Belongs to the class I-like SAM-binding methyltransferase superfamily. RNA M5U methyltransferase family.</text>
</comment>
<feature type="domain" description="TRAM" evidence="6">
    <location>
        <begin position="1"/>
        <end position="60"/>
    </location>
</feature>
<feature type="binding site" evidence="4">
    <location>
        <position position="340"/>
    </location>
    <ligand>
        <name>S-adenosyl-L-methionine</name>
        <dbReference type="ChEBI" id="CHEBI:59789"/>
    </ligand>
</feature>
<feature type="binding site" evidence="4">
    <location>
        <position position="449"/>
    </location>
    <ligand>
        <name>S-adenosyl-L-methionine</name>
        <dbReference type="ChEBI" id="CHEBI:59789"/>
    </ligand>
</feature>
<keyword evidence="3 4" id="KW-0949">S-adenosyl-L-methionine</keyword>
<dbReference type="Gene3D" id="2.40.50.140">
    <property type="entry name" value="Nucleic acid-binding proteins"/>
    <property type="match status" value="1"/>
</dbReference>
<dbReference type="STRING" id="381665.SAMN05216554_3649"/>
<gene>
    <name evidence="7" type="ORF">SAMN05216554_3649</name>
</gene>
<dbReference type="Gene3D" id="3.40.50.150">
    <property type="entry name" value="Vaccinia Virus protein VP39"/>
    <property type="match status" value="1"/>
</dbReference>
<dbReference type="GO" id="GO:0070475">
    <property type="term" value="P:rRNA base methylation"/>
    <property type="evidence" value="ECO:0007669"/>
    <property type="project" value="TreeGrafter"/>
</dbReference>
<dbReference type="InterPro" id="IPR029063">
    <property type="entry name" value="SAM-dependent_MTases_sf"/>
</dbReference>
<evidence type="ECO:0000256" key="1">
    <source>
        <dbReference type="ARBA" id="ARBA00022603"/>
    </source>
</evidence>
<dbReference type="PROSITE" id="PS50926">
    <property type="entry name" value="TRAM"/>
    <property type="match status" value="1"/>
</dbReference>
<evidence type="ECO:0000313" key="8">
    <source>
        <dbReference type="Proteomes" id="UP000198891"/>
    </source>
</evidence>
<evidence type="ECO:0000256" key="2">
    <source>
        <dbReference type="ARBA" id="ARBA00022679"/>
    </source>
</evidence>
<dbReference type="PANTHER" id="PTHR11061">
    <property type="entry name" value="RNA M5U METHYLTRANSFERASE"/>
    <property type="match status" value="1"/>
</dbReference>
<dbReference type="EMBL" id="FNPZ01000004">
    <property type="protein sequence ID" value="SDZ40866.1"/>
    <property type="molecule type" value="Genomic_DNA"/>
</dbReference>
<dbReference type="GO" id="GO:0070041">
    <property type="term" value="F:rRNA (uridine-C5-)-methyltransferase activity"/>
    <property type="evidence" value="ECO:0007669"/>
    <property type="project" value="TreeGrafter"/>
</dbReference>
<reference evidence="7 8" key="1">
    <citation type="submission" date="2016-10" db="EMBL/GenBank/DDBJ databases">
        <authorList>
            <person name="de Groot N.N."/>
        </authorList>
    </citation>
    <scope>NUCLEOTIDE SEQUENCE [LARGE SCALE GENOMIC DNA]</scope>
    <source>
        <strain evidence="7 8">CGMCC 4.3491</strain>
    </source>
</reference>
<evidence type="ECO:0000256" key="4">
    <source>
        <dbReference type="PROSITE-ProRule" id="PRU01024"/>
    </source>
</evidence>
<protein>
    <submittedName>
        <fullName evidence="7">tRNA (Uracil-5-)-methyltransferase</fullName>
    </submittedName>
</protein>